<dbReference type="Proteomes" id="UP000004995">
    <property type="component" value="Unassembled WGS sequence"/>
</dbReference>
<dbReference type="Gramene" id="KQK95433">
    <property type="protein sequence ID" value="KQK95433"/>
    <property type="gene ID" value="SETIT_028084mg"/>
</dbReference>
<dbReference type="AlphaFoldDB" id="K3ZNA9"/>
<reference evidence="3" key="2">
    <citation type="submission" date="2018-08" db="UniProtKB">
        <authorList>
            <consortium name="EnsemblPlants"/>
        </authorList>
    </citation>
    <scope>IDENTIFICATION</scope>
    <source>
        <strain evidence="3">Yugu1</strain>
    </source>
</reference>
<feature type="domain" description="BPM/SPOP BACK" evidence="2">
    <location>
        <begin position="9"/>
        <end position="56"/>
    </location>
</feature>
<proteinExistence type="inferred from homology"/>
<evidence type="ECO:0000259" key="2">
    <source>
        <dbReference type="Pfam" id="PF24570"/>
    </source>
</evidence>
<comment type="similarity">
    <text evidence="1">Belongs to the Tdpoz family.</text>
</comment>
<dbReference type="Pfam" id="PF24570">
    <property type="entry name" value="BACK_BPM_SPOP"/>
    <property type="match status" value="1"/>
</dbReference>
<name>K3ZNA9_SETIT</name>
<reference evidence="4" key="1">
    <citation type="journal article" date="2012" name="Nat. Biotechnol.">
        <title>Reference genome sequence of the model plant Setaria.</title>
        <authorList>
            <person name="Bennetzen J.L."/>
            <person name="Schmutz J."/>
            <person name="Wang H."/>
            <person name="Percifield R."/>
            <person name="Hawkins J."/>
            <person name="Pontaroli A.C."/>
            <person name="Estep M."/>
            <person name="Feng L."/>
            <person name="Vaughn J.N."/>
            <person name="Grimwood J."/>
            <person name="Jenkins J."/>
            <person name="Barry K."/>
            <person name="Lindquist E."/>
            <person name="Hellsten U."/>
            <person name="Deshpande S."/>
            <person name="Wang X."/>
            <person name="Wu X."/>
            <person name="Mitros T."/>
            <person name="Triplett J."/>
            <person name="Yang X."/>
            <person name="Ye C.Y."/>
            <person name="Mauro-Herrera M."/>
            <person name="Wang L."/>
            <person name="Li P."/>
            <person name="Sharma M."/>
            <person name="Sharma R."/>
            <person name="Ronald P.C."/>
            <person name="Panaud O."/>
            <person name="Kellogg E.A."/>
            <person name="Brutnell T.P."/>
            <person name="Doust A.N."/>
            <person name="Tuskan G.A."/>
            <person name="Rokhsar D."/>
            <person name="Devos K.M."/>
        </authorList>
    </citation>
    <scope>NUCLEOTIDE SEQUENCE [LARGE SCALE GENOMIC DNA]</scope>
    <source>
        <strain evidence="4">cv. Yugu1</strain>
    </source>
</reference>
<keyword evidence="4" id="KW-1185">Reference proteome</keyword>
<dbReference type="EMBL" id="AGNK02005159">
    <property type="status" value="NOT_ANNOTATED_CDS"/>
    <property type="molecule type" value="Genomic_DNA"/>
</dbReference>
<dbReference type="EnsemblPlants" id="KQK95433">
    <property type="protein sequence ID" value="KQK95433"/>
    <property type="gene ID" value="SETIT_028084mg"/>
</dbReference>
<dbReference type="OMA" id="CLEEACW"/>
<dbReference type="InterPro" id="IPR056423">
    <property type="entry name" value="BACK_BPM_SPOP"/>
</dbReference>
<sequence length="61" mass="6966">MGKKKEPGLADQHGCKCLEEACWKFIMSRRNLKSIMASNDFEQLMISYPSLVKELLAKVGY</sequence>
<organism evidence="3 4">
    <name type="scientific">Setaria italica</name>
    <name type="common">Foxtail millet</name>
    <name type="synonym">Panicum italicum</name>
    <dbReference type="NCBI Taxonomy" id="4555"/>
    <lineage>
        <taxon>Eukaryota</taxon>
        <taxon>Viridiplantae</taxon>
        <taxon>Streptophyta</taxon>
        <taxon>Embryophyta</taxon>
        <taxon>Tracheophyta</taxon>
        <taxon>Spermatophyta</taxon>
        <taxon>Magnoliopsida</taxon>
        <taxon>Liliopsida</taxon>
        <taxon>Poales</taxon>
        <taxon>Poaceae</taxon>
        <taxon>PACMAD clade</taxon>
        <taxon>Panicoideae</taxon>
        <taxon>Panicodae</taxon>
        <taxon>Paniceae</taxon>
        <taxon>Cenchrinae</taxon>
        <taxon>Setaria</taxon>
    </lineage>
</organism>
<evidence type="ECO:0000313" key="3">
    <source>
        <dbReference type="EnsemblPlants" id="KQK95433"/>
    </source>
</evidence>
<protein>
    <recommendedName>
        <fullName evidence="2">BPM/SPOP BACK domain-containing protein</fullName>
    </recommendedName>
</protein>
<dbReference type="Gene3D" id="1.25.40.420">
    <property type="match status" value="1"/>
</dbReference>
<dbReference type="InParanoid" id="K3ZNA9"/>
<evidence type="ECO:0000313" key="4">
    <source>
        <dbReference type="Proteomes" id="UP000004995"/>
    </source>
</evidence>
<dbReference type="HOGENOM" id="CLU_2927050_0_0_1"/>
<evidence type="ECO:0000256" key="1">
    <source>
        <dbReference type="ARBA" id="ARBA00010846"/>
    </source>
</evidence>
<accession>K3ZNA9</accession>